<comment type="subcellular location">
    <subcellularLocation>
        <location evidence="1 7">Cell membrane</location>
        <topology evidence="1 7">Multi-pass membrane protein</topology>
    </subcellularLocation>
</comment>
<dbReference type="CDD" id="cd06261">
    <property type="entry name" value="TM_PBP2"/>
    <property type="match status" value="1"/>
</dbReference>
<comment type="caution">
    <text evidence="10">The sequence shown here is derived from an EMBL/GenBank/DDBJ whole genome shotgun (WGS) entry which is preliminary data.</text>
</comment>
<feature type="domain" description="ABC transmembrane type-1" evidence="9">
    <location>
        <begin position="112"/>
        <end position="328"/>
    </location>
</feature>
<name>A0A5D5AIZ2_9EURY</name>
<dbReference type="SUPFAM" id="SSF161098">
    <property type="entry name" value="MetI-like"/>
    <property type="match status" value="1"/>
</dbReference>
<dbReference type="PROSITE" id="PS50928">
    <property type="entry name" value="ABC_TM1"/>
    <property type="match status" value="1"/>
</dbReference>
<accession>A0A5D5AIZ2</accession>
<evidence type="ECO:0000313" key="10">
    <source>
        <dbReference type="EMBL" id="TYT61114.1"/>
    </source>
</evidence>
<dbReference type="RefSeq" id="WP_149082315.1">
    <property type="nucleotide sequence ID" value="NZ_VTAW01000022.1"/>
</dbReference>
<dbReference type="PANTHER" id="PTHR30193">
    <property type="entry name" value="ABC TRANSPORTER PERMEASE PROTEIN"/>
    <property type="match status" value="1"/>
</dbReference>
<evidence type="ECO:0000256" key="5">
    <source>
        <dbReference type="ARBA" id="ARBA00022989"/>
    </source>
</evidence>
<dbReference type="InterPro" id="IPR000515">
    <property type="entry name" value="MetI-like"/>
</dbReference>
<protein>
    <submittedName>
        <fullName evidence="10">Sugar ABC transporter permease</fullName>
    </submittedName>
</protein>
<feature type="transmembrane region" description="Helical" evidence="7">
    <location>
        <begin position="250"/>
        <end position="270"/>
    </location>
</feature>
<feature type="compositionally biased region" description="Low complexity" evidence="8">
    <location>
        <begin position="24"/>
        <end position="33"/>
    </location>
</feature>
<organism evidence="10 11">
    <name type="scientific">Natrialba swarupiae</name>
    <dbReference type="NCBI Taxonomy" id="2448032"/>
    <lineage>
        <taxon>Archaea</taxon>
        <taxon>Methanobacteriati</taxon>
        <taxon>Methanobacteriota</taxon>
        <taxon>Stenosarchaea group</taxon>
        <taxon>Halobacteria</taxon>
        <taxon>Halobacteriales</taxon>
        <taxon>Natrialbaceae</taxon>
        <taxon>Natrialba</taxon>
    </lineage>
</organism>
<evidence type="ECO:0000259" key="9">
    <source>
        <dbReference type="PROSITE" id="PS50928"/>
    </source>
</evidence>
<dbReference type="AlphaFoldDB" id="A0A5D5AIZ2"/>
<dbReference type="Proteomes" id="UP000324104">
    <property type="component" value="Unassembled WGS sequence"/>
</dbReference>
<keyword evidence="4 7" id="KW-0812">Transmembrane</keyword>
<evidence type="ECO:0000256" key="3">
    <source>
        <dbReference type="ARBA" id="ARBA00022475"/>
    </source>
</evidence>
<evidence type="ECO:0000256" key="2">
    <source>
        <dbReference type="ARBA" id="ARBA00022448"/>
    </source>
</evidence>
<dbReference type="InterPro" id="IPR035906">
    <property type="entry name" value="MetI-like_sf"/>
</dbReference>
<gene>
    <name evidence="10" type="ORF">FYC77_15015</name>
</gene>
<dbReference type="InterPro" id="IPR051393">
    <property type="entry name" value="ABC_transporter_permease"/>
</dbReference>
<feature type="transmembrane region" description="Helical" evidence="7">
    <location>
        <begin position="149"/>
        <end position="169"/>
    </location>
</feature>
<feature type="transmembrane region" description="Helical" evidence="7">
    <location>
        <begin position="175"/>
        <end position="194"/>
    </location>
</feature>
<feature type="transmembrane region" description="Helical" evidence="7">
    <location>
        <begin position="54"/>
        <end position="77"/>
    </location>
</feature>
<feature type="transmembrane region" description="Helical" evidence="7">
    <location>
        <begin position="305"/>
        <end position="328"/>
    </location>
</feature>
<keyword evidence="5 7" id="KW-1133">Transmembrane helix</keyword>
<proteinExistence type="inferred from homology"/>
<keyword evidence="11" id="KW-1185">Reference proteome</keyword>
<comment type="similarity">
    <text evidence="7">Belongs to the binding-protein-dependent transport system permease family.</text>
</comment>
<keyword evidence="2 7" id="KW-0813">Transport</keyword>
<evidence type="ECO:0000313" key="11">
    <source>
        <dbReference type="Proteomes" id="UP000324104"/>
    </source>
</evidence>
<evidence type="ECO:0000256" key="7">
    <source>
        <dbReference type="RuleBase" id="RU363032"/>
    </source>
</evidence>
<evidence type="ECO:0000256" key="6">
    <source>
        <dbReference type="ARBA" id="ARBA00023136"/>
    </source>
</evidence>
<dbReference type="GO" id="GO:0055085">
    <property type="term" value="P:transmembrane transport"/>
    <property type="evidence" value="ECO:0007669"/>
    <property type="project" value="InterPro"/>
</dbReference>
<reference evidence="10 11" key="1">
    <citation type="submission" date="2019-08" db="EMBL/GenBank/DDBJ databases">
        <title>Archaea genome.</title>
        <authorList>
            <person name="Kajale S."/>
            <person name="Shouche Y."/>
            <person name="Deshpande N."/>
            <person name="Sharma A."/>
        </authorList>
    </citation>
    <scope>NUCLEOTIDE SEQUENCE [LARGE SCALE GENOMIC DNA]</scope>
    <source>
        <strain evidence="10 11">ESP3B_9</strain>
    </source>
</reference>
<dbReference type="PANTHER" id="PTHR30193:SF42">
    <property type="entry name" value="ABC TRANSPORTER PERMEASE PROTEIN"/>
    <property type="match status" value="1"/>
</dbReference>
<dbReference type="EMBL" id="VTAW01000022">
    <property type="protein sequence ID" value="TYT61114.1"/>
    <property type="molecule type" value="Genomic_DNA"/>
</dbReference>
<keyword evidence="6 7" id="KW-0472">Membrane</keyword>
<dbReference type="Gene3D" id="1.10.3720.10">
    <property type="entry name" value="MetI-like"/>
    <property type="match status" value="1"/>
</dbReference>
<evidence type="ECO:0000256" key="1">
    <source>
        <dbReference type="ARBA" id="ARBA00004651"/>
    </source>
</evidence>
<keyword evidence="3" id="KW-1003">Cell membrane</keyword>
<evidence type="ECO:0000256" key="8">
    <source>
        <dbReference type="SAM" id="MobiDB-lite"/>
    </source>
</evidence>
<feature type="transmembrane region" description="Helical" evidence="7">
    <location>
        <begin position="116"/>
        <end position="137"/>
    </location>
</feature>
<dbReference type="GO" id="GO:0005886">
    <property type="term" value="C:plasma membrane"/>
    <property type="evidence" value="ECO:0007669"/>
    <property type="project" value="UniProtKB-SubCell"/>
</dbReference>
<feature type="region of interest" description="Disordered" evidence="8">
    <location>
        <begin position="10"/>
        <end position="35"/>
    </location>
</feature>
<sequence length="336" mass="37597">MDRLLARVRRREKQLSRNDDSSDGDSVVTDGGTAKPERRGWLARLRHSDAIQAIPFWLPPALLMGWFVYGAVGWNLLISLTDWSGLGQPNYTNLTLEMYTQMPDDPSFWAAFRNTIVLLIAFTVVSLVIGLVLAILVDQNIRFENTFRTIYLLPMALSFVVTAIFWSWMYNPSTGTINVVLSAIGLDVLALNWIGDPRTRLAAIIFALTWQFSGYAMVVYLAGLRAIPDEHYEAAKVDGAGSLRMYWRVIVPQLSASTTSAAVVLMVFALKAFDFIFVMFGDNPGRSADILAVMMFRVAFSRTQWAYGAAIATVLFLMALAVVAPYLYMQYKRGDL</sequence>
<dbReference type="Pfam" id="PF00528">
    <property type="entry name" value="BPD_transp_1"/>
    <property type="match status" value="1"/>
</dbReference>
<feature type="transmembrane region" description="Helical" evidence="7">
    <location>
        <begin position="201"/>
        <end position="222"/>
    </location>
</feature>
<evidence type="ECO:0000256" key="4">
    <source>
        <dbReference type="ARBA" id="ARBA00022692"/>
    </source>
</evidence>